<evidence type="ECO:0000259" key="2">
    <source>
        <dbReference type="Pfam" id="PF11702"/>
    </source>
</evidence>
<protein>
    <recommendedName>
        <fullName evidence="2">DUF3295 domain-containing protein</fullName>
    </recommendedName>
</protein>
<dbReference type="Proteomes" id="UP000250043">
    <property type="component" value="Unassembled WGS sequence"/>
</dbReference>
<dbReference type="OrthoDB" id="515401at2759"/>
<dbReference type="AlphaFoldDB" id="A0A8E2AQF4"/>
<dbReference type="Pfam" id="PF11702">
    <property type="entry name" value="DUF3295"/>
    <property type="match status" value="1"/>
</dbReference>
<dbReference type="GO" id="GO:0031930">
    <property type="term" value="P:mitochondria-nucleus signaling pathway"/>
    <property type="evidence" value="ECO:0007669"/>
    <property type="project" value="TreeGrafter"/>
</dbReference>
<proteinExistence type="predicted"/>
<dbReference type="InterPro" id="IPR053043">
    <property type="entry name" value="Ras-cAMP_regulatory"/>
</dbReference>
<dbReference type="GO" id="GO:0005737">
    <property type="term" value="C:cytoplasm"/>
    <property type="evidence" value="ECO:0007669"/>
    <property type="project" value="TreeGrafter"/>
</dbReference>
<feature type="region of interest" description="Disordered" evidence="1">
    <location>
        <begin position="158"/>
        <end position="221"/>
    </location>
</feature>
<keyword evidence="4" id="KW-1185">Reference proteome</keyword>
<feature type="region of interest" description="Disordered" evidence="1">
    <location>
        <begin position="1"/>
        <end position="99"/>
    </location>
</feature>
<dbReference type="PANTHER" id="PTHR28014">
    <property type="entry name" value="NEGATIVE REGULATOR OF RAS-CAMP PATHWAY"/>
    <property type="match status" value="1"/>
</dbReference>
<feature type="compositionally biased region" description="Basic and acidic residues" evidence="1">
    <location>
        <begin position="211"/>
        <end position="221"/>
    </location>
</feature>
<evidence type="ECO:0000313" key="3">
    <source>
        <dbReference type="EMBL" id="OCH86480.1"/>
    </source>
</evidence>
<feature type="domain" description="DUF3295" evidence="2">
    <location>
        <begin position="57"/>
        <end position="150"/>
    </location>
</feature>
<dbReference type="InterPro" id="IPR021711">
    <property type="entry name" value="DUF3295"/>
</dbReference>
<organism evidence="3 4">
    <name type="scientific">Obba rivulosa</name>
    <dbReference type="NCBI Taxonomy" id="1052685"/>
    <lineage>
        <taxon>Eukaryota</taxon>
        <taxon>Fungi</taxon>
        <taxon>Dikarya</taxon>
        <taxon>Basidiomycota</taxon>
        <taxon>Agaricomycotina</taxon>
        <taxon>Agaricomycetes</taxon>
        <taxon>Polyporales</taxon>
        <taxon>Gelatoporiaceae</taxon>
        <taxon>Obba</taxon>
    </lineage>
</organism>
<sequence>MSKSSAAVPLAAQVTAQAPPTDGAPSRTQQKPNGAYRPKARPQGEELEESSDSESERPENALQVSRSLAQQKLAALADPARRRNSDRGAPPAEPIVRPQLTTAATAPIPLAHPYNLPAPALPMTPRTTRRQMLATELSESLRRQLLWERQVSKINMTGPRRGGVLGNGVRPLTAANGEGVAGPAPNGTQSGRGGGAETDEEQRRRAQRNRSWADDYHYAGW</sequence>
<name>A0A8E2AQF4_9APHY</name>
<evidence type="ECO:0000256" key="1">
    <source>
        <dbReference type="SAM" id="MobiDB-lite"/>
    </source>
</evidence>
<accession>A0A8E2AQF4</accession>
<dbReference type="GO" id="GO:0000122">
    <property type="term" value="P:negative regulation of transcription by RNA polymerase II"/>
    <property type="evidence" value="ECO:0007669"/>
    <property type="project" value="TreeGrafter"/>
</dbReference>
<evidence type="ECO:0000313" key="4">
    <source>
        <dbReference type="Proteomes" id="UP000250043"/>
    </source>
</evidence>
<gene>
    <name evidence="3" type="ORF">OBBRIDRAFT_737927</name>
</gene>
<dbReference type="EMBL" id="KV722526">
    <property type="protein sequence ID" value="OCH86480.1"/>
    <property type="molecule type" value="Genomic_DNA"/>
</dbReference>
<dbReference type="PANTHER" id="PTHR28014:SF1">
    <property type="entry name" value="NEGATIVE REGULATOR OF RAS-CAMP PATHWAY"/>
    <property type="match status" value="1"/>
</dbReference>
<reference evidence="3 4" key="1">
    <citation type="submission" date="2016-07" db="EMBL/GenBank/DDBJ databases">
        <title>Draft genome of the white-rot fungus Obba rivulosa 3A-2.</title>
        <authorList>
            <consortium name="DOE Joint Genome Institute"/>
            <person name="Miettinen O."/>
            <person name="Riley R."/>
            <person name="Acob R."/>
            <person name="Barry K."/>
            <person name="Cullen D."/>
            <person name="De Vries R."/>
            <person name="Hainaut M."/>
            <person name="Hatakka A."/>
            <person name="Henrissat B."/>
            <person name="Hilden K."/>
            <person name="Kuo R."/>
            <person name="Labutti K."/>
            <person name="Lipzen A."/>
            <person name="Makela M.R."/>
            <person name="Sandor L."/>
            <person name="Spatafora J.W."/>
            <person name="Grigoriev I.V."/>
            <person name="Hibbett D.S."/>
        </authorList>
    </citation>
    <scope>NUCLEOTIDE SEQUENCE [LARGE SCALE GENOMIC DNA]</scope>
    <source>
        <strain evidence="3 4">3A-2</strain>
    </source>
</reference>
<dbReference type="GO" id="GO:0006808">
    <property type="term" value="P:regulation of nitrogen utilization"/>
    <property type="evidence" value="ECO:0007669"/>
    <property type="project" value="TreeGrafter"/>
</dbReference>